<dbReference type="EMBL" id="JACJIM010000002">
    <property type="protein sequence ID" value="MBA9061683.1"/>
    <property type="molecule type" value="Genomic_DNA"/>
</dbReference>
<evidence type="ECO:0000313" key="1">
    <source>
        <dbReference type="EMBL" id="MBA9061683.1"/>
    </source>
</evidence>
<organism evidence="1 2">
    <name type="scientific">Methylobacterium fujisawaense</name>
    <dbReference type="NCBI Taxonomy" id="107400"/>
    <lineage>
        <taxon>Bacteria</taxon>
        <taxon>Pseudomonadati</taxon>
        <taxon>Pseudomonadota</taxon>
        <taxon>Alphaproteobacteria</taxon>
        <taxon>Hyphomicrobiales</taxon>
        <taxon>Methylobacteriaceae</taxon>
        <taxon>Methylobacterium</taxon>
    </lineage>
</organism>
<dbReference type="RefSeq" id="WP_281375004.1">
    <property type="nucleotide sequence ID" value="NZ_JACJIM010000002.1"/>
</dbReference>
<protein>
    <submittedName>
        <fullName evidence="1">Uncharacterized protein</fullName>
    </submittedName>
</protein>
<comment type="caution">
    <text evidence="1">The sequence shown here is derived from an EMBL/GenBank/DDBJ whole genome shotgun (WGS) entry which is preliminary data.</text>
</comment>
<evidence type="ECO:0000313" key="2">
    <source>
        <dbReference type="Proteomes" id="UP000565455"/>
    </source>
</evidence>
<dbReference type="GeneID" id="96607340"/>
<accession>A0ABR6D7B8</accession>
<sequence>MTLAEWHVVVAAFIAAHGPPEAGGSEDEFLAVLAEEMAAGRA</sequence>
<reference evidence="1 2" key="1">
    <citation type="submission" date="2020-08" db="EMBL/GenBank/DDBJ databases">
        <title>Genomic Encyclopedia of Type Strains, Phase IV (KMG-IV): sequencing the most valuable type-strain genomes for metagenomic binning, comparative biology and taxonomic classification.</title>
        <authorList>
            <person name="Goeker M."/>
        </authorList>
    </citation>
    <scope>NUCLEOTIDE SEQUENCE [LARGE SCALE GENOMIC DNA]</scope>
    <source>
        <strain evidence="1 2">DSM 5686</strain>
    </source>
</reference>
<name>A0ABR6D7B8_9HYPH</name>
<dbReference type="Proteomes" id="UP000565455">
    <property type="component" value="Unassembled WGS sequence"/>
</dbReference>
<gene>
    <name evidence="1" type="ORF">GGQ91_001060</name>
</gene>
<keyword evidence="2" id="KW-1185">Reference proteome</keyword>
<proteinExistence type="predicted"/>